<dbReference type="RefSeq" id="WP_174497965.1">
    <property type="nucleotide sequence ID" value="NZ_CADDWK010000024.1"/>
</dbReference>
<accession>A0A841Q6K4</accession>
<evidence type="ECO:0000313" key="5">
    <source>
        <dbReference type="Proteomes" id="UP000581688"/>
    </source>
</evidence>
<keyword evidence="2" id="KW-1133">Transmembrane helix</keyword>
<evidence type="ECO:0000259" key="3">
    <source>
        <dbReference type="Pfam" id="PF01551"/>
    </source>
</evidence>
<keyword evidence="2" id="KW-0812">Transmembrane</keyword>
<comment type="caution">
    <text evidence="4">The sequence shown here is derived from an EMBL/GenBank/DDBJ whole genome shotgun (WGS) entry which is preliminary data.</text>
</comment>
<evidence type="ECO:0000313" key="4">
    <source>
        <dbReference type="EMBL" id="MBB6453983.1"/>
    </source>
</evidence>
<feature type="compositionally biased region" description="Acidic residues" evidence="1">
    <location>
        <begin position="237"/>
        <end position="268"/>
    </location>
</feature>
<reference evidence="4 5" key="1">
    <citation type="submission" date="2020-08" db="EMBL/GenBank/DDBJ databases">
        <title>Genomic Encyclopedia of Type Strains, Phase IV (KMG-IV): sequencing the most valuable type-strain genomes for metagenomic binning, comparative biology and taxonomic classification.</title>
        <authorList>
            <person name="Goeker M."/>
        </authorList>
    </citation>
    <scope>NUCLEOTIDE SEQUENCE [LARGE SCALE GENOMIC DNA]</scope>
    <source>
        <strain evidence="4 5">DSM 19612</strain>
    </source>
</reference>
<dbReference type="EMBL" id="JACHGH010000006">
    <property type="protein sequence ID" value="MBB6453983.1"/>
    <property type="molecule type" value="Genomic_DNA"/>
</dbReference>
<dbReference type="SUPFAM" id="SSF51261">
    <property type="entry name" value="Duplicated hybrid motif"/>
    <property type="match status" value="1"/>
</dbReference>
<feature type="domain" description="M23ase beta-sheet core" evidence="3">
    <location>
        <begin position="126"/>
        <end position="222"/>
    </location>
</feature>
<dbReference type="InterPro" id="IPR050570">
    <property type="entry name" value="Cell_wall_metabolism_enzyme"/>
</dbReference>
<gene>
    <name evidence="4" type="ORF">HNQ94_002434</name>
</gene>
<feature type="region of interest" description="Disordered" evidence="1">
    <location>
        <begin position="229"/>
        <end position="292"/>
    </location>
</feature>
<dbReference type="CDD" id="cd12797">
    <property type="entry name" value="M23_peptidase"/>
    <property type="match status" value="1"/>
</dbReference>
<name>A0A841Q6K4_9BACI</name>
<dbReference type="Proteomes" id="UP000581688">
    <property type="component" value="Unassembled WGS sequence"/>
</dbReference>
<dbReference type="AlphaFoldDB" id="A0A841Q6K4"/>
<dbReference type="GO" id="GO:0004222">
    <property type="term" value="F:metalloendopeptidase activity"/>
    <property type="evidence" value="ECO:0007669"/>
    <property type="project" value="TreeGrafter"/>
</dbReference>
<evidence type="ECO:0000256" key="1">
    <source>
        <dbReference type="SAM" id="MobiDB-lite"/>
    </source>
</evidence>
<evidence type="ECO:0000256" key="2">
    <source>
        <dbReference type="SAM" id="Phobius"/>
    </source>
</evidence>
<protein>
    <submittedName>
        <fullName evidence="4">Stage II sporulation protein Q</fullName>
    </submittedName>
</protein>
<organism evidence="4 5">
    <name type="scientific">Salirhabdus euzebyi</name>
    <dbReference type="NCBI Taxonomy" id="394506"/>
    <lineage>
        <taxon>Bacteria</taxon>
        <taxon>Bacillati</taxon>
        <taxon>Bacillota</taxon>
        <taxon>Bacilli</taxon>
        <taxon>Bacillales</taxon>
        <taxon>Bacillaceae</taxon>
        <taxon>Salirhabdus</taxon>
    </lineage>
</organism>
<dbReference type="PANTHER" id="PTHR21666">
    <property type="entry name" value="PEPTIDASE-RELATED"/>
    <property type="match status" value="1"/>
</dbReference>
<keyword evidence="2" id="KW-0472">Membrane</keyword>
<dbReference type="PANTHER" id="PTHR21666:SF291">
    <property type="entry name" value="STAGE II SPORULATION PROTEIN Q"/>
    <property type="match status" value="1"/>
</dbReference>
<dbReference type="Pfam" id="PF01551">
    <property type="entry name" value="Peptidase_M23"/>
    <property type="match status" value="1"/>
</dbReference>
<dbReference type="Gene3D" id="2.70.70.10">
    <property type="entry name" value="Glucose Permease (Domain IIA)"/>
    <property type="match status" value="1"/>
</dbReference>
<feature type="transmembrane region" description="Helical" evidence="2">
    <location>
        <begin position="23"/>
        <end position="43"/>
    </location>
</feature>
<dbReference type="InterPro" id="IPR011055">
    <property type="entry name" value="Dup_hybrid_motif"/>
</dbReference>
<sequence>MKEEGKRPNSENSTWKKLVRKKWFYPAVYLTFASLILATVLWYQNQAIDLPDETQTDGSNLDNYLDTPFDENQDAAPVIDQDEMLKMPVANADETQIVTKFWDYDASTEDKEQALILYNNKYYQSVGLDIASANDEPFEVTAALSGTVTEVKEDPLLGMVVELTHDNGVTTNYASLGDVAIETGAEVKQGDVIGTAGRNLFGQANGIHVHFELRKDNNPLNPEEYFNKSLRDIKEPSDEEEEGNEDDAKEEDEASTGEDVEDQTDQNEDPSHDENENEQQDNNESSASTASA</sequence>
<proteinExistence type="predicted"/>
<dbReference type="InterPro" id="IPR016047">
    <property type="entry name" value="M23ase_b-sheet_dom"/>
</dbReference>
<keyword evidence="5" id="KW-1185">Reference proteome</keyword>